<dbReference type="InParanoid" id="F0Y0L9"/>
<sequence length="1535" mass="164803">MVAANAGQADWGHWVAFAPWVSPLITSHPPEWLRGSGSLHSPTLSRLRPGRPPASAPGKARPRRPGPRVVVDRKGRVKVYDECDGRAFFRPPTSHARRTFWQIKRAVDDRTPRTPPVRRRPPPPPPPPRSRPSSRASSPRQSFAGDRPTPPPSTPAGTPRASDARVREARMRRASAVALEQSRVLGRIRRKTEMTDRWEGAREALRVGRALLPALAAARFAARIGATFAAERARRRDNGAASLLAAWLRFRMLTRHAARYGAVLSKLRAKRSFVEGARRWRRRHAVDRLRHVLLLFRDNNNRLSNMIGRFRRRVRLMQRLVRRWLGCLQARSDILMALWLRAECEIAADAAFHAADAPPGVALEDSVPERSRPRGLGTYLMAVLARHRRAGAAVRGSILPRGEDGLAPSQSILNVRRRLRKSKAKHALEQRKTHSRAHRAHQRRAGVESTISHHTHFWATLNRERRTIVAADLLEASAASAVRHAVEALLLAGPACGDAAMKAEVAALMGARRSAFFRRLEASRLAEGTATTQIFGRNEARRWLGGDEIAYAKRGSGYTIQLRSSEAARRAGQESEIPNFKASYLGRFPLAARATHRRRASVAAALGVAAVPAEKREHATTAHAACAVAPKFFFYREFLGAAAMADAVRARCAATHARHANYPPPRAPKRLSRTNIDEGGAIAEILAARGSPAAVLGEAPPPAAPADPLGAAAAARSPGRAPGDPLGAAARTPTQRCSSSRRGGEQPRAAPIPRPQLFWTVVVLSALVAIVLILRPVLLREARKPDTTKYYTMGLSVLVDVGVLDAASASLAVDVSSVANPRVLATGSGCAVSYAINGTTLVIAGAANASRTPWLCGAGAEITYFVSPAMAPATYGSIVADAAPPANRWRRAGVIIGGVLAVEGLFMAGLFETKERAAARLVASATAACASPISSLRDEVVVVRSTEDHKPEHWAKLGPSTDACAEHEIVVATKQADMQKLDAELMKVSSPGSANYRKYWTHAMVGELLDNAAHVAAVKSWLSDVGARVVRTTKNGEYITAVAPLGVWTTALGCDFAIYTDGASETHRCAGAYSLPERVHDSIHAVFRASELPAKTWSAPRVVQEIGDVRLREDQGASADSSSSEYFTPSVLANFYGIPLDADAARKNYSSADAAPTGKAASSQAVFETASQNYSPDDLEEFRSYFGLAKPAATPLSDVGAHDLSSTCDIPVLGSSFCAEANLDIQYMTAANPYSPTTYFYVTEDSSYDPFLKYAMDIADMEHPILVSSISWGSIEPANPLKVMEAFNAEVAKIGLMGSTVFVSSGDDGANSYLGCAYMPSYPATSPYVTAVGATFAHDWDGEPGFPNEVVCQSDKFDGVITSGGGFSGAFASPSWNQGAVQAYFANLNAAEKPYEGFAEQGRGYPDLSLSGWGYEVVIGGLLYIVCGTSCSSPSVAGMVGRINADRLAEGKPPVGFLNPTLYRSRGAFAYDIVQGDNKCTDAGLCCDEGFYASKSWDPVTGWGSVSFEGLEAVLGEYDEDTVASENHAAAASSS</sequence>
<dbReference type="MEROPS" id="S53.A02"/>
<dbReference type="PANTHER" id="PTHR14218:SF15">
    <property type="entry name" value="TRIPEPTIDYL-PEPTIDASE 1"/>
    <property type="match status" value="1"/>
</dbReference>
<evidence type="ECO:0000256" key="4">
    <source>
        <dbReference type="ARBA" id="ARBA00022801"/>
    </source>
</evidence>
<keyword evidence="15" id="KW-1185">Reference proteome</keyword>
<keyword evidence="6" id="KW-0106">Calcium</keyword>
<dbReference type="Pfam" id="PF00082">
    <property type="entry name" value="Peptidase_S8"/>
    <property type="match status" value="1"/>
</dbReference>
<gene>
    <name evidence="14" type="ORF">AURANDRAFT_70813</name>
</gene>
<dbReference type="InterPro" id="IPR036852">
    <property type="entry name" value="Peptidase_S8/S53_dom_sf"/>
</dbReference>
<organism evidence="15">
    <name type="scientific">Aureococcus anophagefferens</name>
    <name type="common">Harmful bloom alga</name>
    <dbReference type="NCBI Taxonomy" id="44056"/>
    <lineage>
        <taxon>Eukaryota</taxon>
        <taxon>Sar</taxon>
        <taxon>Stramenopiles</taxon>
        <taxon>Ochrophyta</taxon>
        <taxon>Pelagophyceae</taxon>
        <taxon>Pelagomonadales</taxon>
        <taxon>Pelagomonadaceae</taxon>
        <taxon>Aureococcus</taxon>
    </lineage>
</organism>
<dbReference type="CDD" id="cd11377">
    <property type="entry name" value="Pro-peptidase_S53"/>
    <property type="match status" value="1"/>
</dbReference>
<dbReference type="KEGG" id="aaf:AURANDRAFT_70813"/>
<evidence type="ECO:0000256" key="12">
    <source>
        <dbReference type="SAM" id="Phobius"/>
    </source>
</evidence>
<dbReference type="PROSITE" id="PS51695">
    <property type="entry name" value="SEDOLISIN"/>
    <property type="match status" value="1"/>
</dbReference>
<dbReference type="SMART" id="SM00944">
    <property type="entry name" value="Pro-kuma_activ"/>
    <property type="match status" value="1"/>
</dbReference>
<evidence type="ECO:0000256" key="7">
    <source>
        <dbReference type="ARBA" id="ARBA00023145"/>
    </source>
</evidence>
<feature type="region of interest" description="Disordered" evidence="11">
    <location>
        <begin position="425"/>
        <end position="449"/>
    </location>
</feature>
<name>F0Y0L9_AURAN</name>
<dbReference type="SUPFAM" id="SSF54897">
    <property type="entry name" value="Protease propeptides/inhibitors"/>
    <property type="match status" value="1"/>
</dbReference>
<evidence type="ECO:0000256" key="8">
    <source>
        <dbReference type="ARBA" id="ARBA00023529"/>
    </source>
</evidence>
<dbReference type="GeneID" id="20227932"/>
<evidence type="ECO:0000313" key="15">
    <source>
        <dbReference type="Proteomes" id="UP000002729"/>
    </source>
</evidence>
<evidence type="ECO:0000256" key="6">
    <source>
        <dbReference type="ARBA" id="ARBA00022837"/>
    </source>
</evidence>
<feature type="transmembrane region" description="Helical" evidence="12">
    <location>
        <begin position="757"/>
        <end position="778"/>
    </location>
</feature>
<feature type="compositionally biased region" description="Basic and acidic residues" evidence="11">
    <location>
        <begin position="162"/>
        <end position="171"/>
    </location>
</feature>
<keyword evidence="12" id="KW-0812">Transmembrane</keyword>
<dbReference type="InterPro" id="IPR015366">
    <property type="entry name" value="S53_propep"/>
</dbReference>
<dbReference type="CDD" id="cd04056">
    <property type="entry name" value="Peptidases_S53"/>
    <property type="match status" value="1"/>
</dbReference>
<proteinExistence type="predicted"/>
<comment type="cofactor">
    <cofactor evidence="1">
        <name>Ca(2+)</name>
        <dbReference type="ChEBI" id="CHEBI:29108"/>
    </cofactor>
</comment>
<keyword evidence="3" id="KW-0479">Metal-binding</keyword>
<comment type="catalytic activity">
    <reaction evidence="8">
        <text>Hydrolysis of proteins with broad specificity for peptide bonds, and a preference for a large uncharged residue in P1. Hydrolyzes peptide amides.</text>
        <dbReference type="EC" id="3.4.21.62"/>
    </reaction>
</comment>
<dbReference type="EMBL" id="GL833122">
    <property type="protein sequence ID" value="EGB11247.1"/>
    <property type="molecule type" value="Genomic_DNA"/>
</dbReference>
<keyword evidence="12" id="KW-0472">Membrane</keyword>
<dbReference type="InterPro" id="IPR000209">
    <property type="entry name" value="Peptidase_S8/S53_dom"/>
</dbReference>
<dbReference type="PANTHER" id="PTHR14218">
    <property type="entry name" value="PROTEASE S8 TRIPEPTIDYL PEPTIDASE I CLN2"/>
    <property type="match status" value="1"/>
</dbReference>
<dbReference type="SUPFAM" id="SSF52743">
    <property type="entry name" value="Subtilisin-like"/>
    <property type="match status" value="1"/>
</dbReference>
<keyword evidence="4 10" id="KW-0378">Hydrolase</keyword>
<dbReference type="Gene3D" id="3.40.50.200">
    <property type="entry name" value="Peptidase S8/S53 domain"/>
    <property type="match status" value="1"/>
</dbReference>
<dbReference type="Proteomes" id="UP000002729">
    <property type="component" value="Unassembled WGS sequence"/>
</dbReference>
<dbReference type="InterPro" id="IPR050819">
    <property type="entry name" value="Tripeptidyl-peptidase_I"/>
</dbReference>
<feature type="transmembrane region" description="Helical" evidence="12">
    <location>
        <begin position="790"/>
        <end position="813"/>
    </location>
</feature>
<evidence type="ECO:0000256" key="5">
    <source>
        <dbReference type="ARBA" id="ARBA00022825"/>
    </source>
</evidence>
<evidence type="ECO:0000313" key="14">
    <source>
        <dbReference type="EMBL" id="EGB11247.1"/>
    </source>
</evidence>
<evidence type="ECO:0000256" key="1">
    <source>
        <dbReference type="ARBA" id="ARBA00001913"/>
    </source>
</evidence>
<dbReference type="InterPro" id="IPR030400">
    <property type="entry name" value="Sedolisin_dom"/>
</dbReference>
<keyword evidence="2 10" id="KW-0645">Protease</keyword>
<dbReference type="RefSeq" id="XP_009033636.1">
    <property type="nucleotide sequence ID" value="XM_009035388.1"/>
</dbReference>
<comment type="caution">
    <text evidence="10">Lacks conserved residue(s) required for the propagation of feature annotation.</text>
</comment>
<protein>
    <recommendedName>
        <fullName evidence="9">subtilisin</fullName>
        <ecNumber evidence="9">3.4.21.62</ecNumber>
    </recommendedName>
</protein>
<feature type="compositionally biased region" description="Low complexity" evidence="11">
    <location>
        <begin position="131"/>
        <end position="147"/>
    </location>
</feature>
<keyword evidence="5 10" id="KW-0720">Serine protease</keyword>
<feature type="region of interest" description="Disordered" evidence="11">
    <location>
        <begin position="100"/>
        <end position="174"/>
    </location>
</feature>
<feature type="compositionally biased region" description="Polar residues" evidence="11">
    <location>
        <begin position="732"/>
        <end position="741"/>
    </location>
</feature>
<dbReference type="GO" id="GO:0008240">
    <property type="term" value="F:tripeptidyl-peptidase activity"/>
    <property type="evidence" value="ECO:0007669"/>
    <property type="project" value="TreeGrafter"/>
</dbReference>
<dbReference type="GO" id="GO:0004252">
    <property type="term" value="F:serine-type endopeptidase activity"/>
    <property type="evidence" value="ECO:0007669"/>
    <property type="project" value="UniProtKB-UniRule"/>
</dbReference>
<evidence type="ECO:0000256" key="11">
    <source>
        <dbReference type="SAM" id="MobiDB-lite"/>
    </source>
</evidence>
<dbReference type="GO" id="GO:0006508">
    <property type="term" value="P:proteolysis"/>
    <property type="evidence" value="ECO:0007669"/>
    <property type="project" value="UniProtKB-KW"/>
</dbReference>
<dbReference type="EC" id="3.4.21.62" evidence="9"/>
<evidence type="ECO:0000256" key="9">
    <source>
        <dbReference type="ARBA" id="ARBA00023619"/>
    </source>
</evidence>
<dbReference type="GO" id="GO:0046872">
    <property type="term" value="F:metal ion binding"/>
    <property type="evidence" value="ECO:0007669"/>
    <property type="project" value="UniProtKB-KW"/>
</dbReference>
<feature type="region of interest" description="Disordered" evidence="11">
    <location>
        <begin position="696"/>
        <end position="750"/>
    </location>
</feature>
<feature type="domain" description="Peptidase S53" evidence="13">
    <location>
        <begin position="1126"/>
        <end position="1518"/>
    </location>
</feature>
<accession>F0Y0L9</accession>
<keyword evidence="7" id="KW-0865">Zymogen</keyword>
<evidence type="ECO:0000256" key="10">
    <source>
        <dbReference type="PROSITE-ProRule" id="PRU01032"/>
    </source>
</evidence>
<reference evidence="14 15" key="1">
    <citation type="journal article" date="2011" name="Proc. Natl. Acad. Sci. U.S.A.">
        <title>Niche of harmful alga Aureococcus anophagefferens revealed through ecogenomics.</title>
        <authorList>
            <person name="Gobler C.J."/>
            <person name="Berry D.L."/>
            <person name="Dyhrman S.T."/>
            <person name="Wilhelm S.W."/>
            <person name="Salamov A."/>
            <person name="Lobanov A.V."/>
            <person name="Zhang Y."/>
            <person name="Collier J.L."/>
            <person name="Wurch L.L."/>
            <person name="Kustka A.B."/>
            <person name="Dill B.D."/>
            <person name="Shah M."/>
            <person name="VerBerkmoes N.C."/>
            <person name="Kuo A."/>
            <person name="Terry A."/>
            <person name="Pangilinan J."/>
            <person name="Lindquist E.A."/>
            <person name="Lucas S."/>
            <person name="Paulsen I.T."/>
            <person name="Hattenrath-Lehmann T.K."/>
            <person name="Talmage S.C."/>
            <person name="Walker E.A."/>
            <person name="Koch F."/>
            <person name="Burson A.M."/>
            <person name="Marcoval M.A."/>
            <person name="Tang Y.Z."/>
            <person name="Lecleir G.R."/>
            <person name="Coyne K.J."/>
            <person name="Berg G.M."/>
            <person name="Bertrand E.M."/>
            <person name="Saito M.A."/>
            <person name="Gladyshev V.N."/>
            <person name="Grigoriev I.V."/>
        </authorList>
    </citation>
    <scope>NUCLEOTIDE SEQUENCE [LARGE SCALE GENOMIC DNA]</scope>
    <source>
        <strain evidence="15">CCMP 1984</strain>
    </source>
</reference>
<evidence type="ECO:0000259" key="13">
    <source>
        <dbReference type="PROSITE" id="PS51695"/>
    </source>
</evidence>
<feature type="region of interest" description="Disordered" evidence="11">
    <location>
        <begin position="36"/>
        <end position="73"/>
    </location>
</feature>
<dbReference type="eggNOG" id="ENOG502QZ4I">
    <property type="taxonomic scope" value="Eukaryota"/>
</dbReference>
<dbReference type="Pfam" id="PF09286">
    <property type="entry name" value="Pro-kuma_activ"/>
    <property type="match status" value="1"/>
</dbReference>
<keyword evidence="12" id="KW-1133">Transmembrane helix</keyword>
<feature type="active site" description="Charge relay system" evidence="10">
    <location>
        <position position="1224"/>
    </location>
</feature>
<feature type="compositionally biased region" description="Basic residues" evidence="11">
    <location>
        <begin position="433"/>
        <end position="444"/>
    </location>
</feature>
<feature type="active site" description="Charge relay system" evidence="10">
    <location>
        <position position="1430"/>
    </location>
</feature>
<dbReference type="OrthoDB" id="409122at2759"/>
<feature type="active site" description="Charge relay system" evidence="10">
    <location>
        <position position="1220"/>
    </location>
</feature>
<feature type="compositionally biased region" description="Low complexity" evidence="11">
    <location>
        <begin position="706"/>
        <end position="725"/>
    </location>
</feature>
<evidence type="ECO:0000256" key="3">
    <source>
        <dbReference type="ARBA" id="ARBA00022723"/>
    </source>
</evidence>
<evidence type="ECO:0000256" key="2">
    <source>
        <dbReference type="ARBA" id="ARBA00022670"/>
    </source>
</evidence>